<feature type="domain" description="BON" evidence="1">
    <location>
        <begin position="31"/>
        <end position="94"/>
    </location>
</feature>
<dbReference type="RefSeq" id="WP_095413863.1">
    <property type="nucleotide sequence ID" value="NZ_CP018477.1"/>
</dbReference>
<proteinExistence type="predicted"/>
<evidence type="ECO:0000259" key="1">
    <source>
        <dbReference type="Pfam" id="PF04972"/>
    </source>
</evidence>
<gene>
    <name evidence="2" type="ORF">THTE_0570</name>
</gene>
<dbReference type="InterPro" id="IPR007055">
    <property type="entry name" value="BON_dom"/>
</dbReference>
<protein>
    <recommendedName>
        <fullName evidence="1">BON domain-containing protein</fullName>
    </recommendedName>
</protein>
<reference evidence="2 3" key="1">
    <citation type="journal article" name="Front. Microbiol.">
        <title>Sugar Metabolism of the First Thermophilic Planctomycete Thermogutta terrifontis: Comparative Genomic and Transcriptomic Approaches.</title>
        <authorList>
            <person name="Elcheninov A.G."/>
            <person name="Menzel P."/>
            <person name="Gudbergsdottir S.R."/>
            <person name="Slesarev A.I."/>
            <person name="Kadnikov V.V."/>
            <person name="Krogh A."/>
            <person name="Bonch-Osmolovskaya E.A."/>
            <person name="Peng X."/>
            <person name="Kublanov I.V."/>
        </authorList>
    </citation>
    <scope>NUCLEOTIDE SEQUENCE [LARGE SCALE GENOMIC DNA]</scope>
    <source>
        <strain evidence="2 3">R1</strain>
    </source>
</reference>
<dbReference type="Proteomes" id="UP000215086">
    <property type="component" value="Chromosome"/>
</dbReference>
<dbReference type="AlphaFoldDB" id="A0A286RB31"/>
<accession>A0A286RB31</accession>
<evidence type="ECO:0000313" key="2">
    <source>
        <dbReference type="EMBL" id="ASV73172.1"/>
    </source>
</evidence>
<evidence type="ECO:0000313" key="3">
    <source>
        <dbReference type="Proteomes" id="UP000215086"/>
    </source>
</evidence>
<dbReference type="Pfam" id="PF04972">
    <property type="entry name" value="BON"/>
    <property type="match status" value="1"/>
</dbReference>
<dbReference type="EMBL" id="CP018477">
    <property type="protein sequence ID" value="ASV73172.1"/>
    <property type="molecule type" value="Genomic_DNA"/>
</dbReference>
<sequence>MSFYSPYDEDVVLREERLMSYPLAPSLAEAERLAARIHQAVEEATARSVTDLRVIVEGDSVTLLGRCPSFHIKQKAQHAAMRLAPGSLHNEIVVAWRR</sequence>
<name>A0A286RB31_9BACT</name>
<keyword evidence="3" id="KW-1185">Reference proteome</keyword>
<organism evidence="2 3">
    <name type="scientific">Thermogutta terrifontis</name>
    <dbReference type="NCBI Taxonomy" id="1331910"/>
    <lineage>
        <taxon>Bacteria</taxon>
        <taxon>Pseudomonadati</taxon>
        <taxon>Planctomycetota</taxon>
        <taxon>Planctomycetia</taxon>
        <taxon>Pirellulales</taxon>
        <taxon>Thermoguttaceae</taxon>
        <taxon>Thermogutta</taxon>
    </lineage>
</organism>
<dbReference type="KEGG" id="ttf:THTE_0570"/>